<dbReference type="EMBL" id="CM042063">
    <property type="protein sequence ID" value="KAI3667281.1"/>
    <property type="molecule type" value="Genomic_DNA"/>
</dbReference>
<evidence type="ECO:0000313" key="2">
    <source>
        <dbReference type="Proteomes" id="UP001055879"/>
    </source>
</evidence>
<protein>
    <submittedName>
        <fullName evidence="1">Uncharacterized protein</fullName>
    </submittedName>
</protein>
<evidence type="ECO:0000313" key="1">
    <source>
        <dbReference type="EMBL" id="KAI3667281.1"/>
    </source>
</evidence>
<organism evidence="1 2">
    <name type="scientific">Arctium lappa</name>
    <name type="common">Greater burdock</name>
    <name type="synonym">Lappa major</name>
    <dbReference type="NCBI Taxonomy" id="4217"/>
    <lineage>
        <taxon>Eukaryota</taxon>
        <taxon>Viridiplantae</taxon>
        <taxon>Streptophyta</taxon>
        <taxon>Embryophyta</taxon>
        <taxon>Tracheophyta</taxon>
        <taxon>Spermatophyta</taxon>
        <taxon>Magnoliopsida</taxon>
        <taxon>eudicotyledons</taxon>
        <taxon>Gunneridae</taxon>
        <taxon>Pentapetalae</taxon>
        <taxon>asterids</taxon>
        <taxon>campanulids</taxon>
        <taxon>Asterales</taxon>
        <taxon>Asteraceae</taxon>
        <taxon>Carduoideae</taxon>
        <taxon>Cardueae</taxon>
        <taxon>Arctiinae</taxon>
        <taxon>Arctium</taxon>
    </lineage>
</organism>
<dbReference type="Proteomes" id="UP001055879">
    <property type="component" value="Linkage Group LG17"/>
</dbReference>
<proteinExistence type="predicted"/>
<reference evidence="2" key="1">
    <citation type="journal article" date="2022" name="Mol. Ecol. Resour.">
        <title>The genomes of chicory, endive, great burdock and yacon provide insights into Asteraceae palaeo-polyploidization history and plant inulin production.</title>
        <authorList>
            <person name="Fan W."/>
            <person name="Wang S."/>
            <person name="Wang H."/>
            <person name="Wang A."/>
            <person name="Jiang F."/>
            <person name="Liu H."/>
            <person name="Zhao H."/>
            <person name="Xu D."/>
            <person name="Zhang Y."/>
        </authorList>
    </citation>
    <scope>NUCLEOTIDE SEQUENCE [LARGE SCALE GENOMIC DNA]</scope>
    <source>
        <strain evidence="2">cv. Niubang</strain>
    </source>
</reference>
<reference evidence="1 2" key="2">
    <citation type="journal article" date="2022" name="Mol. Ecol. Resour.">
        <title>The genomes of chicory, endive, great burdock and yacon provide insights into Asteraceae paleo-polyploidization history and plant inulin production.</title>
        <authorList>
            <person name="Fan W."/>
            <person name="Wang S."/>
            <person name="Wang H."/>
            <person name="Wang A."/>
            <person name="Jiang F."/>
            <person name="Liu H."/>
            <person name="Zhao H."/>
            <person name="Xu D."/>
            <person name="Zhang Y."/>
        </authorList>
    </citation>
    <scope>NUCLEOTIDE SEQUENCE [LARGE SCALE GENOMIC DNA]</scope>
    <source>
        <strain evidence="2">cv. Niubang</strain>
    </source>
</reference>
<keyword evidence="2" id="KW-1185">Reference proteome</keyword>
<accession>A0ACB8XJ41</accession>
<name>A0ACB8XJ41_ARCLA</name>
<gene>
    <name evidence="1" type="ORF">L6452_42331</name>
</gene>
<sequence length="82" mass="8451">MEGQKEASNPGAVATGPKKMGSSWKMESHMGVEDGSAGEAHSMPLSPVPSVGPAVGKKPNNENTVPSFGPFIEKDPAKSESE</sequence>
<comment type="caution">
    <text evidence="1">The sequence shown here is derived from an EMBL/GenBank/DDBJ whole genome shotgun (WGS) entry which is preliminary data.</text>
</comment>